<accession>A0A7K1FUH3</accession>
<dbReference type="Pfam" id="PF00664">
    <property type="entry name" value="ABC_membrane"/>
    <property type="match status" value="1"/>
</dbReference>
<keyword evidence="14" id="KW-1185">Reference proteome</keyword>
<dbReference type="SUPFAM" id="SSF90123">
    <property type="entry name" value="ABC transporter transmembrane region"/>
    <property type="match status" value="1"/>
</dbReference>
<feature type="transmembrane region" description="Helical" evidence="10">
    <location>
        <begin position="447"/>
        <end position="465"/>
    </location>
</feature>
<evidence type="ECO:0000256" key="9">
    <source>
        <dbReference type="ARBA" id="ARBA00061644"/>
    </source>
</evidence>
<feature type="transmembrane region" description="Helical" evidence="10">
    <location>
        <begin position="332"/>
        <end position="349"/>
    </location>
</feature>
<dbReference type="RefSeq" id="WP_154770811.1">
    <property type="nucleotide sequence ID" value="NZ_WLYK01000011.1"/>
</dbReference>
<gene>
    <name evidence="13" type="ORF">GIS00_23240</name>
</gene>
<dbReference type="PROSITE" id="PS50929">
    <property type="entry name" value="ABC_TM1F"/>
    <property type="match status" value="1"/>
</dbReference>
<dbReference type="EMBL" id="WLYK01000011">
    <property type="protein sequence ID" value="MTD16853.1"/>
    <property type="molecule type" value="Genomic_DNA"/>
</dbReference>
<organism evidence="13 14">
    <name type="scientific">Nakamurella alba</name>
    <dbReference type="NCBI Taxonomy" id="2665158"/>
    <lineage>
        <taxon>Bacteria</taxon>
        <taxon>Bacillati</taxon>
        <taxon>Actinomycetota</taxon>
        <taxon>Actinomycetes</taxon>
        <taxon>Nakamurellales</taxon>
        <taxon>Nakamurellaceae</taxon>
        <taxon>Nakamurella</taxon>
    </lineage>
</organism>
<evidence type="ECO:0000259" key="11">
    <source>
        <dbReference type="PROSITE" id="PS50893"/>
    </source>
</evidence>
<evidence type="ECO:0000256" key="6">
    <source>
        <dbReference type="ARBA" id="ARBA00022840"/>
    </source>
</evidence>
<keyword evidence="4 10" id="KW-0812">Transmembrane</keyword>
<dbReference type="GO" id="GO:0016887">
    <property type="term" value="F:ATP hydrolysis activity"/>
    <property type="evidence" value="ECO:0007669"/>
    <property type="project" value="InterPro"/>
</dbReference>
<evidence type="ECO:0000256" key="4">
    <source>
        <dbReference type="ARBA" id="ARBA00022692"/>
    </source>
</evidence>
<feature type="transmembrane region" description="Helical" evidence="10">
    <location>
        <begin position="369"/>
        <end position="389"/>
    </location>
</feature>
<keyword evidence="3" id="KW-1003">Cell membrane</keyword>
<dbReference type="PROSITE" id="PS50893">
    <property type="entry name" value="ABC_TRANSPORTER_2"/>
    <property type="match status" value="1"/>
</dbReference>
<dbReference type="SMART" id="SM00382">
    <property type="entry name" value="AAA"/>
    <property type="match status" value="1"/>
</dbReference>
<dbReference type="PANTHER" id="PTHR24221:SF654">
    <property type="entry name" value="ATP-BINDING CASSETTE SUB-FAMILY B MEMBER 6"/>
    <property type="match status" value="1"/>
</dbReference>
<dbReference type="GO" id="GO:0034040">
    <property type="term" value="F:ATPase-coupled lipid transmembrane transporter activity"/>
    <property type="evidence" value="ECO:0007669"/>
    <property type="project" value="TreeGrafter"/>
</dbReference>
<evidence type="ECO:0000256" key="8">
    <source>
        <dbReference type="ARBA" id="ARBA00023136"/>
    </source>
</evidence>
<dbReference type="InterPro" id="IPR027417">
    <property type="entry name" value="P-loop_NTPase"/>
</dbReference>
<comment type="similarity">
    <text evidence="9">Belongs to the ABC transporter superfamily. Lipid exporter (TC 3.A.1.106) family.</text>
</comment>
<evidence type="ECO:0000256" key="5">
    <source>
        <dbReference type="ARBA" id="ARBA00022741"/>
    </source>
</evidence>
<keyword evidence="5" id="KW-0547">Nucleotide-binding</keyword>
<dbReference type="InterPro" id="IPR017871">
    <property type="entry name" value="ABC_transporter-like_CS"/>
</dbReference>
<dbReference type="FunFam" id="3.40.50.300:FF:000299">
    <property type="entry name" value="ABC transporter ATP-binding protein/permease"/>
    <property type="match status" value="1"/>
</dbReference>
<evidence type="ECO:0000259" key="12">
    <source>
        <dbReference type="PROSITE" id="PS50929"/>
    </source>
</evidence>
<sequence>MTAAEVRTMQVSTPLPVPPGGDWYRVLSGAVVVRPVDDPGAPGVAVLQAGEVVVAAGRHTLLLDPVGSAEVLPLDPADFETLCEPDTVAGLRSWFGHLADAAGGQAGRSAVESDTDRELHLDTVGSSGGGADSLSALDLISRTDTLLDAVAVAAASEERSRSERMAAAVRGAAGHTDRAAVGVLADAVPQLRRAGAGTVVDPIAAALVLLGVPVEAGRGQQDIAPGPDPLDDLEQRADRGRRVVRRVQLVGDPRKDLAAPTATLLAGRLVVLVPAGIGARVVDPATGAARRLRSADLPALGSEGLVGIVELPRRTGLRELGRLAVRGSGRDLALAGALALAAGLLALLLPQAGGAIFSSIAPARDHTRLAALVAALIGVLVATALIGVAQGHLATRIRTRVDASAGNAVFARLLRLPATFFARHGAGKLLTRAGVVDHLRQIVGDSFVGGLVGGVTALFSVGLILAHSTAAGLLTLGLVVVQVLVVAVVVRKRRPLLEESARASQDLAGLTLETMKGVNRIRAFAAEERVMERVAGAFATVSRLGARDAWWSTVLTTMLAAWSTIGVLAVTVGLTLGDSSDPAGYIVLTTALGQVLAGVGTLTTTALSLMLVKPQLDQLRPILDEIPEQSADPEPDGTAGATGATGGVAVAVPELRGGVELSSVSFRYAADGPLVLDDVSIAVRPGEFVAIVGPSGSGKSTLLRLLLGFEQPGTGVVSYDGTPLDRLDVRAVRRQIGTVLQHGGLFPGSLADNIKGGRPLTSDEIWQAADAAQVGADIRRMPMGLHTFVVEGAATLSGGQRQRLIIARALAGAPSMLYLDEATSALDNITQAAVAESLSALDVTRVVIAHRLSTVRDADRILVLDGGRVVQAGSYHELIDTPGLFADLARRQMLEEGGV</sequence>
<dbReference type="PROSITE" id="PS00211">
    <property type="entry name" value="ABC_TRANSPORTER_1"/>
    <property type="match status" value="1"/>
</dbReference>
<evidence type="ECO:0000313" key="14">
    <source>
        <dbReference type="Proteomes" id="UP000460221"/>
    </source>
</evidence>
<dbReference type="Pfam" id="PF00005">
    <property type="entry name" value="ABC_tran"/>
    <property type="match status" value="1"/>
</dbReference>
<evidence type="ECO:0000256" key="10">
    <source>
        <dbReference type="SAM" id="Phobius"/>
    </source>
</evidence>
<feature type="domain" description="ABC transmembrane type-1" evidence="12">
    <location>
        <begin position="333"/>
        <end position="611"/>
    </location>
</feature>
<dbReference type="GO" id="GO:0005524">
    <property type="term" value="F:ATP binding"/>
    <property type="evidence" value="ECO:0007669"/>
    <property type="project" value="UniProtKB-KW"/>
</dbReference>
<evidence type="ECO:0000256" key="1">
    <source>
        <dbReference type="ARBA" id="ARBA00004651"/>
    </source>
</evidence>
<dbReference type="GO" id="GO:0140359">
    <property type="term" value="F:ABC-type transporter activity"/>
    <property type="evidence" value="ECO:0007669"/>
    <property type="project" value="InterPro"/>
</dbReference>
<dbReference type="InterPro" id="IPR003593">
    <property type="entry name" value="AAA+_ATPase"/>
</dbReference>
<dbReference type="InterPro" id="IPR036640">
    <property type="entry name" value="ABC1_TM_sf"/>
</dbReference>
<evidence type="ECO:0000256" key="2">
    <source>
        <dbReference type="ARBA" id="ARBA00022448"/>
    </source>
</evidence>
<dbReference type="Gene3D" id="3.40.50.300">
    <property type="entry name" value="P-loop containing nucleotide triphosphate hydrolases"/>
    <property type="match status" value="1"/>
</dbReference>
<feature type="transmembrane region" description="Helical" evidence="10">
    <location>
        <begin position="549"/>
        <end position="574"/>
    </location>
</feature>
<feature type="domain" description="ABC transporter" evidence="11">
    <location>
        <begin position="659"/>
        <end position="891"/>
    </location>
</feature>
<keyword evidence="8 10" id="KW-0472">Membrane</keyword>
<feature type="transmembrane region" description="Helical" evidence="10">
    <location>
        <begin position="586"/>
        <end position="612"/>
    </location>
</feature>
<keyword evidence="2" id="KW-0813">Transport</keyword>
<dbReference type="PANTHER" id="PTHR24221">
    <property type="entry name" value="ATP-BINDING CASSETTE SUB-FAMILY B"/>
    <property type="match status" value="1"/>
</dbReference>
<protein>
    <submittedName>
        <fullName evidence="13">ATP-binding cassette domain-containing protein</fullName>
    </submittedName>
</protein>
<comment type="subcellular location">
    <subcellularLocation>
        <location evidence="1">Cell membrane</location>
        <topology evidence="1">Multi-pass membrane protein</topology>
    </subcellularLocation>
</comment>
<feature type="transmembrane region" description="Helical" evidence="10">
    <location>
        <begin position="471"/>
        <end position="490"/>
    </location>
</feature>
<keyword evidence="6 13" id="KW-0067">ATP-binding</keyword>
<proteinExistence type="inferred from homology"/>
<dbReference type="SUPFAM" id="SSF52540">
    <property type="entry name" value="P-loop containing nucleoside triphosphate hydrolases"/>
    <property type="match status" value="1"/>
</dbReference>
<dbReference type="InterPro" id="IPR011527">
    <property type="entry name" value="ABC1_TM_dom"/>
</dbReference>
<evidence type="ECO:0000313" key="13">
    <source>
        <dbReference type="EMBL" id="MTD16853.1"/>
    </source>
</evidence>
<dbReference type="GO" id="GO:0005886">
    <property type="term" value="C:plasma membrane"/>
    <property type="evidence" value="ECO:0007669"/>
    <property type="project" value="UniProtKB-SubCell"/>
</dbReference>
<dbReference type="Proteomes" id="UP000460221">
    <property type="component" value="Unassembled WGS sequence"/>
</dbReference>
<name>A0A7K1FUH3_9ACTN</name>
<dbReference type="AlphaFoldDB" id="A0A7K1FUH3"/>
<keyword evidence="7 10" id="KW-1133">Transmembrane helix</keyword>
<evidence type="ECO:0000256" key="3">
    <source>
        <dbReference type="ARBA" id="ARBA00022475"/>
    </source>
</evidence>
<comment type="caution">
    <text evidence="13">The sequence shown here is derived from an EMBL/GenBank/DDBJ whole genome shotgun (WGS) entry which is preliminary data.</text>
</comment>
<evidence type="ECO:0000256" key="7">
    <source>
        <dbReference type="ARBA" id="ARBA00022989"/>
    </source>
</evidence>
<dbReference type="InterPro" id="IPR039421">
    <property type="entry name" value="Type_1_exporter"/>
</dbReference>
<dbReference type="InterPro" id="IPR003439">
    <property type="entry name" value="ABC_transporter-like_ATP-bd"/>
</dbReference>
<dbReference type="Gene3D" id="1.20.1560.10">
    <property type="entry name" value="ABC transporter type 1, transmembrane domain"/>
    <property type="match status" value="1"/>
</dbReference>
<reference evidence="13 14" key="1">
    <citation type="submission" date="2019-11" db="EMBL/GenBank/DDBJ databases">
        <authorList>
            <person name="Jiang L.-Q."/>
        </authorList>
    </citation>
    <scope>NUCLEOTIDE SEQUENCE [LARGE SCALE GENOMIC DNA]</scope>
    <source>
        <strain evidence="13 14">YIM 132087</strain>
    </source>
</reference>